<dbReference type="GO" id="GO:0000062">
    <property type="term" value="F:fatty-acyl-CoA binding"/>
    <property type="evidence" value="ECO:0007669"/>
    <property type="project" value="InterPro"/>
</dbReference>
<dbReference type="PANTHER" id="PTHR23310">
    <property type="entry name" value="ACYL-COA-BINDING PROTEIN, ACBP"/>
    <property type="match status" value="1"/>
</dbReference>
<dbReference type="PANTHER" id="PTHR23310:SF62">
    <property type="entry name" value="ACYL-COA BINDING PROTEIN 1, ISOFORM A"/>
    <property type="match status" value="1"/>
</dbReference>
<evidence type="ECO:0000313" key="3">
    <source>
        <dbReference type="EMBL" id="QHT88952.1"/>
    </source>
</evidence>
<evidence type="ECO:0000256" key="1">
    <source>
        <dbReference type="ARBA" id="ARBA00023121"/>
    </source>
</evidence>
<organism evidence="3">
    <name type="scientific">viral metagenome</name>
    <dbReference type="NCBI Taxonomy" id="1070528"/>
    <lineage>
        <taxon>unclassified sequences</taxon>
        <taxon>metagenomes</taxon>
        <taxon>organismal metagenomes</taxon>
    </lineage>
</organism>
<dbReference type="AlphaFoldDB" id="A0A6C0I832"/>
<sequence length="90" mass="10159">MSTNINDIFNQAANDASKLVGKVDDDTLLQVYGFYKQATLGDNNTEKPSFFNFKASKKWESWDALKGMSKLLAQGQYIKLIKDLIAKHNL</sequence>
<dbReference type="PRINTS" id="PR00689">
    <property type="entry name" value="ACOABINDINGP"/>
</dbReference>
<name>A0A6C0I832_9ZZZZ</name>
<feature type="domain" description="ACB" evidence="2">
    <location>
        <begin position="5"/>
        <end position="90"/>
    </location>
</feature>
<dbReference type="Gene3D" id="1.20.80.10">
    <property type="match status" value="1"/>
</dbReference>
<dbReference type="GO" id="GO:0006631">
    <property type="term" value="P:fatty acid metabolic process"/>
    <property type="evidence" value="ECO:0007669"/>
    <property type="project" value="TreeGrafter"/>
</dbReference>
<dbReference type="InterPro" id="IPR035984">
    <property type="entry name" value="Acyl-CoA-binding_sf"/>
</dbReference>
<evidence type="ECO:0000259" key="2">
    <source>
        <dbReference type="PROSITE" id="PS51228"/>
    </source>
</evidence>
<dbReference type="Pfam" id="PF00887">
    <property type="entry name" value="ACBP"/>
    <property type="match status" value="1"/>
</dbReference>
<keyword evidence="1" id="KW-0446">Lipid-binding</keyword>
<dbReference type="SUPFAM" id="SSF47027">
    <property type="entry name" value="Acyl-CoA binding protein"/>
    <property type="match status" value="1"/>
</dbReference>
<dbReference type="InterPro" id="IPR000582">
    <property type="entry name" value="Acyl-CoA-binding_protein"/>
</dbReference>
<accession>A0A6C0I832</accession>
<dbReference type="InterPro" id="IPR014352">
    <property type="entry name" value="FERM/acyl-CoA-bd_prot_sf"/>
</dbReference>
<dbReference type="EMBL" id="MN740128">
    <property type="protein sequence ID" value="QHT88952.1"/>
    <property type="molecule type" value="Genomic_DNA"/>
</dbReference>
<protein>
    <recommendedName>
        <fullName evidence="2">ACB domain-containing protein</fullName>
    </recommendedName>
</protein>
<reference evidence="3" key="1">
    <citation type="journal article" date="2020" name="Nature">
        <title>Giant virus diversity and host interactions through global metagenomics.</title>
        <authorList>
            <person name="Schulz F."/>
            <person name="Roux S."/>
            <person name="Paez-Espino D."/>
            <person name="Jungbluth S."/>
            <person name="Walsh D.A."/>
            <person name="Denef V.J."/>
            <person name="McMahon K.D."/>
            <person name="Konstantinidis K.T."/>
            <person name="Eloe-Fadrosh E.A."/>
            <person name="Kyrpides N.C."/>
            <person name="Woyke T."/>
        </authorList>
    </citation>
    <scope>NUCLEOTIDE SEQUENCE</scope>
    <source>
        <strain evidence="3">GVMAG-M-3300023184-51</strain>
    </source>
</reference>
<proteinExistence type="predicted"/>
<dbReference type="PROSITE" id="PS51228">
    <property type="entry name" value="ACB_2"/>
    <property type="match status" value="1"/>
</dbReference>